<sequence>MLRRGFRQMNFLKPASLLLLLSTALAAPSATTGVENQYIIKLRSEVAALSGDVLDSHLSWLDEVLLKHADANSLLPGTKSAVLHKYGNLGSGFTGYALKASNAVLEEIRQNSQVEYVEADAIATAIGWPTPKPTTTSTATATSTKPASSTVTSTPTPGPSDVTWGLDRVDQRNLPLNSQYNPSGNGAGITVYVVDTGITAGHPQFEGRASEGAYFVENDAKDGNGHGTHCAGSVASKDYGVAKAAKVVGVKVLGANGSGSYSGVIAGINWVAQQATAGKSVASMSLGGGKSQAVDDAVNAAVAKNIPFAVAAGNSNGVDACNASPAGASGAFTVAASDKNDKKASFSDIGPCVEIVAPGVDITSTWINNGLKTISGTSMATPHVAGGFAALLSQQSFSSAQAAYDALLAKSTPGKITGLPANTANKLLYVGA</sequence>
<dbReference type="SUPFAM" id="SSF54897">
    <property type="entry name" value="Protease propeptides/inhibitors"/>
    <property type="match status" value="1"/>
</dbReference>
<dbReference type="EMBL" id="JADGJW010000368">
    <property type="protein sequence ID" value="KAJ3218706.1"/>
    <property type="molecule type" value="Genomic_DNA"/>
</dbReference>
<feature type="active site" description="Charge relay system" evidence="5">
    <location>
        <position position="226"/>
    </location>
</feature>
<evidence type="ECO:0000256" key="6">
    <source>
        <dbReference type="RuleBase" id="RU003355"/>
    </source>
</evidence>
<evidence type="ECO:0000256" key="4">
    <source>
        <dbReference type="ARBA" id="ARBA00022825"/>
    </source>
</evidence>
<dbReference type="InterPro" id="IPR034193">
    <property type="entry name" value="PCSK9_ProteinaseK-like"/>
</dbReference>
<keyword evidence="8" id="KW-0732">Signal</keyword>
<dbReference type="Gene3D" id="3.30.70.80">
    <property type="entry name" value="Peptidase S8 propeptide/proteinase inhibitor I9"/>
    <property type="match status" value="1"/>
</dbReference>
<feature type="compositionally biased region" description="Low complexity" evidence="7">
    <location>
        <begin position="133"/>
        <end position="155"/>
    </location>
</feature>
<keyword evidence="12" id="KW-1185">Reference proteome</keyword>
<dbReference type="InterPro" id="IPR000209">
    <property type="entry name" value="Peptidase_S8/S53_dom"/>
</dbReference>
<keyword evidence="2 5" id="KW-0645">Protease</keyword>
<keyword evidence="3 5" id="KW-0378">Hydrolase</keyword>
<evidence type="ECO:0000256" key="7">
    <source>
        <dbReference type="SAM" id="MobiDB-lite"/>
    </source>
</evidence>
<dbReference type="GO" id="GO:0005615">
    <property type="term" value="C:extracellular space"/>
    <property type="evidence" value="ECO:0007669"/>
    <property type="project" value="TreeGrafter"/>
</dbReference>
<feature type="chain" id="PRO_5042235940" description="Subtilisin" evidence="8">
    <location>
        <begin position="27"/>
        <end position="432"/>
    </location>
</feature>
<evidence type="ECO:0000256" key="2">
    <source>
        <dbReference type="ARBA" id="ARBA00022670"/>
    </source>
</evidence>
<dbReference type="PROSITE" id="PS00137">
    <property type="entry name" value="SUBTILASE_HIS"/>
    <property type="match status" value="1"/>
</dbReference>
<evidence type="ECO:0000256" key="5">
    <source>
        <dbReference type="PROSITE-ProRule" id="PRU01240"/>
    </source>
</evidence>
<feature type="signal peptide" evidence="8">
    <location>
        <begin position="1"/>
        <end position="26"/>
    </location>
</feature>
<evidence type="ECO:0000313" key="12">
    <source>
        <dbReference type="Proteomes" id="UP001211065"/>
    </source>
</evidence>
<dbReference type="InterPro" id="IPR036852">
    <property type="entry name" value="Peptidase_S8/S53_dom_sf"/>
</dbReference>
<dbReference type="Gene3D" id="3.40.50.200">
    <property type="entry name" value="Peptidase S8/S53 domain"/>
    <property type="match status" value="1"/>
</dbReference>
<feature type="active site" description="Charge relay system" evidence="5">
    <location>
        <position position="378"/>
    </location>
</feature>
<evidence type="ECO:0000259" key="9">
    <source>
        <dbReference type="Pfam" id="PF00082"/>
    </source>
</evidence>
<dbReference type="InterPro" id="IPR023827">
    <property type="entry name" value="Peptidase_S8_Asp-AS"/>
</dbReference>
<dbReference type="PRINTS" id="PR00723">
    <property type="entry name" value="SUBTILISIN"/>
</dbReference>
<evidence type="ECO:0000256" key="3">
    <source>
        <dbReference type="ARBA" id="ARBA00022801"/>
    </source>
</evidence>
<dbReference type="GO" id="GO:0006508">
    <property type="term" value="P:proteolysis"/>
    <property type="evidence" value="ECO:0007669"/>
    <property type="project" value="UniProtKB-KW"/>
</dbReference>
<feature type="domain" description="Peptidase S8/S53" evidence="9">
    <location>
        <begin position="186"/>
        <end position="403"/>
    </location>
</feature>
<comment type="similarity">
    <text evidence="1 5 6">Belongs to the peptidase S8 family.</text>
</comment>
<name>A0AAD5TZZ1_9FUNG</name>
<feature type="region of interest" description="Disordered" evidence="7">
    <location>
        <begin position="128"/>
        <end position="162"/>
    </location>
</feature>
<dbReference type="InterPro" id="IPR015500">
    <property type="entry name" value="Peptidase_S8_subtilisin-rel"/>
</dbReference>
<feature type="active site" description="Charge relay system" evidence="5">
    <location>
        <position position="195"/>
    </location>
</feature>
<dbReference type="InterPro" id="IPR023828">
    <property type="entry name" value="Peptidase_S8_Ser-AS"/>
</dbReference>
<reference evidence="11" key="1">
    <citation type="submission" date="2020-05" db="EMBL/GenBank/DDBJ databases">
        <title>Phylogenomic resolution of chytrid fungi.</title>
        <authorList>
            <person name="Stajich J.E."/>
            <person name="Amses K."/>
            <person name="Simmons R."/>
            <person name="Seto K."/>
            <person name="Myers J."/>
            <person name="Bonds A."/>
            <person name="Quandt C.A."/>
            <person name="Barry K."/>
            <person name="Liu P."/>
            <person name="Grigoriev I."/>
            <person name="Longcore J.E."/>
            <person name="James T.Y."/>
        </authorList>
    </citation>
    <scope>NUCLEOTIDE SEQUENCE</scope>
    <source>
        <strain evidence="11">JEL0476</strain>
    </source>
</reference>
<comment type="caution">
    <text evidence="11">The sequence shown here is derived from an EMBL/GenBank/DDBJ whole genome shotgun (WGS) entry which is preliminary data.</text>
</comment>
<dbReference type="Pfam" id="PF05922">
    <property type="entry name" value="Inhibitor_I9"/>
    <property type="match status" value="1"/>
</dbReference>
<dbReference type="InterPro" id="IPR037045">
    <property type="entry name" value="S8pro/Inhibitor_I9_sf"/>
</dbReference>
<dbReference type="AlphaFoldDB" id="A0AAD5TZZ1"/>
<dbReference type="FunFam" id="3.40.50.200:FF:000014">
    <property type="entry name" value="Proteinase K"/>
    <property type="match status" value="1"/>
</dbReference>
<evidence type="ECO:0000313" key="11">
    <source>
        <dbReference type="EMBL" id="KAJ3218706.1"/>
    </source>
</evidence>
<dbReference type="PANTHER" id="PTHR43806:SF11">
    <property type="entry name" value="CEREVISIN-RELATED"/>
    <property type="match status" value="1"/>
</dbReference>
<evidence type="ECO:0008006" key="13">
    <source>
        <dbReference type="Google" id="ProtNLM"/>
    </source>
</evidence>
<gene>
    <name evidence="11" type="ORF">HK099_004953</name>
</gene>
<evidence type="ECO:0000256" key="1">
    <source>
        <dbReference type="ARBA" id="ARBA00011073"/>
    </source>
</evidence>
<dbReference type="PROSITE" id="PS51892">
    <property type="entry name" value="SUBTILASE"/>
    <property type="match status" value="1"/>
</dbReference>
<dbReference type="PROSITE" id="PS00138">
    <property type="entry name" value="SUBTILASE_SER"/>
    <property type="match status" value="1"/>
</dbReference>
<accession>A0AAD5TZZ1</accession>
<dbReference type="InterPro" id="IPR022398">
    <property type="entry name" value="Peptidase_S8_His-AS"/>
</dbReference>
<dbReference type="SUPFAM" id="SSF52743">
    <property type="entry name" value="Subtilisin-like"/>
    <property type="match status" value="1"/>
</dbReference>
<evidence type="ECO:0000259" key="10">
    <source>
        <dbReference type="Pfam" id="PF05922"/>
    </source>
</evidence>
<dbReference type="PANTHER" id="PTHR43806">
    <property type="entry name" value="PEPTIDASE S8"/>
    <property type="match status" value="1"/>
</dbReference>
<dbReference type="GO" id="GO:0004252">
    <property type="term" value="F:serine-type endopeptidase activity"/>
    <property type="evidence" value="ECO:0007669"/>
    <property type="project" value="UniProtKB-UniRule"/>
</dbReference>
<dbReference type="InterPro" id="IPR050131">
    <property type="entry name" value="Peptidase_S8_subtilisin-like"/>
</dbReference>
<dbReference type="CDD" id="cd04077">
    <property type="entry name" value="Peptidases_S8_PCSK9_ProteinaseK_like"/>
    <property type="match status" value="1"/>
</dbReference>
<dbReference type="InterPro" id="IPR010259">
    <property type="entry name" value="S8pro/Inhibitor_I9"/>
</dbReference>
<feature type="domain" description="Inhibitor I9" evidence="10">
    <location>
        <begin position="37"/>
        <end position="122"/>
    </location>
</feature>
<evidence type="ECO:0000256" key="8">
    <source>
        <dbReference type="SAM" id="SignalP"/>
    </source>
</evidence>
<organism evidence="11 12">
    <name type="scientific">Clydaea vesicula</name>
    <dbReference type="NCBI Taxonomy" id="447962"/>
    <lineage>
        <taxon>Eukaryota</taxon>
        <taxon>Fungi</taxon>
        <taxon>Fungi incertae sedis</taxon>
        <taxon>Chytridiomycota</taxon>
        <taxon>Chytridiomycota incertae sedis</taxon>
        <taxon>Chytridiomycetes</taxon>
        <taxon>Lobulomycetales</taxon>
        <taxon>Lobulomycetaceae</taxon>
        <taxon>Clydaea</taxon>
    </lineage>
</organism>
<protein>
    <recommendedName>
        <fullName evidence="13">Subtilisin</fullName>
    </recommendedName>
</protein>
<proteinExistence type="inferred from homology"/>
<dbReference type="PROSITE" id="PS00136">
    <property type="entry name" value="SUBTILASE_ASP"/>
    <property type="match status" value="1"/>
</dbReference>
<keyword evidence="4 5" id="KW-0720">Serine protease</keyword>
<dbReference type="Proteomes" id="UP001211065">
    <property type="component" value="Unassembled WGS sequence"/>
</dbReference>
<dbReference type="Pfam" id="PF00082">
    <property type="entry name" value="Peptidase_S8"/>
    <property type="match status" value="1"/>
</dbReference>